<evidence type="ECO:0000313" key="1">
    <source>
        <dbReference type="EMBL" id="OUI91423.1"/>
    </source>
</evidence>
<reference evidence="2" key="1">
    <citation type="submission" date="2014-06" db="EMBL/GenBank/DDBJ databases">
        <authorList>
            <person name="Winans N.J."/>
            <person name="Newell P.D."/>
            <person name="Douglas A.E."/>
        </authorList>
    </citation>
    <scope>NUCLEOTIDE SEQUENCE [LARGE SCALE GENOMIC DNA]</scope>
</reference>
<gene>
    <name evidence="1" type="ORF">HK17_11555</name>
</gene>
<dbReference type="Proteomes" id="UP000194641">
    <property type="component" value="Unassembled WGS sequence"/>
</dbReference>
<sequence>MVKFGQYYAIWKQKRHQSLGWGTALMPLITTNKEIFAMQPNTIISPNGATVVLPSRELLMRMLKPKATTRNKDMKPLAAACARELEAA</sequence>
<dbReference type="AlphaFoldDB" id="A0A252ANT0"/>
<comment type="caution">
    <text evidence="1">The sequence shown here is derived from an EMBL/GenBank/DDBJ whole genome shotgun (WGS) entry which is preliminary data.</text>
</comment>
<proteinExistence type="predicted"/>
<name>A0A252ANT0_9PROT</name>
<evidence type="ECO:0000313" key="2">
    <source>
        <dbReference type="Proteomes" id="UP000194641"/>
    </source>
</evidence>
<dbReference type="EMBL" id="JOPA01000036">
    <property type="protein sequence ID" value="OUI91423.1"/>
    <property type="molecule type" value="Genomic_DNA"/>
</dbReference>
<protein>
    <submittedName>
        <fullName evidence="1">Uncharacterized protein</fullName>
    </submittedName>
</protein>
<organism evidence="1 2">
    <name type="scientific">Acetobacter indonesiensis</name>
    <dbReference type="NCBI Taxonomy" id="104101"/>
    <lineage>
        <taxon>Bacteria</taxon>
        <taxon>Pseudomonadati</taxon>
        <taxon>Pseudomonadota</taxon>
        <taxon>Alphaproteobacteria</taxon>
        <taxon>Acetobacterales</taxon>
        <taxon>Acetobacteraceae</taxon>
        <taxon>Acetobacter</taxon>
    </lineage>
</organism>
<accession>A0A252ANT0</accession>